<evidence type="ECO:0000256" key="1">
    <source>
        <dbReference type="SAM" id="MobiDB-lite"/>
    </source>
</evidence>
<feature type="region of interest" description="Disordered" evidence="1">
    <location>
        <begin position="1"/>
        <end position="37"/>
    </location>
</feature>
<organism evidence="2">
    <name type="scientific">marine sediment metagenome</name>
    <dbReference type="NCBI Taxonomy" id="412755"/>
    <lineage>
        <taxon>unclassified sequences</taxon>
        <taxon>metagenomes</taxon>
        <taxon>ecological metagenomes</taxon>
    </lineage>
</organism>
<proteinExistence type="predicted"/>
<reference evidence="2" key="1">
    <citation type="journal article" date="2015" name="Nature">
        <title>Complex archaea that bridge the gap between prokaryotes and eukaryotes.</title>
        <authorList>
            <person name="Spang A."/>
            <person name="Saw J.H."/>
            <person name="Jorgensen S.L."/>
            <person name="Zaremba-Niedzwiedzka K."/>
            <person name="Martijn J."/>
            <person name="Lind A.E."/>
            <person name="van Eijk R."/>
            <person name="Schleper C."/>
            <person name="Guy L."/>
            <person name="Ettema T.J."/>
        </authorList>
    </citation>
    <scope>NUCLEOTIDE SEQUENCE</scope>
</reference>
<evidence type="ECO:0000313" key="2">
    <source>
        <dbReference type="EMBL" id="KKM74768.1"/>
    </source>
</evidence>
<protein>
    <submittedName>
        <fullName evidence="2">Uncharacterized protein</fullName>
    </submittedName>
</protein>
<dbReference type="EMBL" id="LAZR01009084">
    <property type="protein sequence ID" value="KKM74768.1"/>
    <property type="molecule type" value="Genomic_DNA"/>
</dbReference>
<accession>A0A0F9JYH9</accession>
<gene>
    <name evidence="2" type="ORF">LCGC14_1397030</name>
</gene>
<dbReference type="AlphaFoldDB" id="A0A0F9JYH9"/>
<name>A0A0F9JYH9_9ZZZZ</name>
<sequence>MFRKHAGFPQRGNPARIQASLSSPKRRGTVPAQPCSRFSQTPSLITVDALGMIEMEKKGPAPFLL</sequence>
<comment type="caution">
    <text evidence="2">The sequence shown here is derived from an EMBL/GenBank/DDBJ whole genome shotgun (WGS) entry which is preliminary data.</text>
</comment>